<name>A0A245ZGN9_9SPHN</name>
<proteinExistence type="predicted"/>
<sequence>MDVVEIALDVIVHREEQKGATLVLEQRVIDKFVGVDALAFGLGGEAGRRIGLVIDAVGDAEHLVLRAGDRVDEGVILFRHFGDQAGAECGIAHPGDLLVERQVGDLAIAGPADERVDRALQSEHQPDRAAGDLRLQWIALGDRGIEPIGELAPLIGHDIGLDHREAQRLARDPGQVAHKAELLVHVLEIGHPLQHAGAGIGDAAGDRLHLLARGAHGGGEIAIGGAVDHRAGGREAERAVAQRLCGEAAHFLILFRRGGIAIGAALSHHIDAQRAVRHLDGDVDVVRQLVDRVHIFAEAFPLPRQPFVQRGAGDVLDPLHQANQRVVILRADGREADAAIADDDGGGAQRGGRVHPGGPGDLAVIMGVDIDPAGGDELAGRVDFAFAGAADRADRGDPIAVDRDIAAKGRTARAIDDRAAPDHQVVHRASPFFVFGRNGDFRAGLRQGDSNK</sequence>
<dbReference type="AlphaFoldDB" id="A0A245ZGN9"/>
<reference evidence="1 2" key="1">
    <citation type="submission" date="2017-03" db="EMBL/GenBank/DDBJ databases">
        <title>Genome sequence of Sphingomonas dokdonensis DSM 21029.</title>
        <authorList>
            <person name="Poehlein A."/>
            <person name="Wuebbeler J.H."/>
            <person name="Steinbuechel A."/>
            <person name="Daniel R."/>
        </authorList>
    </citation>
    <scope>NUCLEOTIDE SEQUENCE [LARGE SCALE GENOMIC DNA]</scope>
    <source>
        <strain evidence="1 2">DSM 21029</strain>
    </source>
</reference>
<dbReference type="EMBL" id="NBBI01000005">
    <property type="protein sequence ID" value="OWK28909.1"/>
    <property type="molecule type" value="Genomic_DNA"/>
</dbReference>
<evidence type="ECO:0000313" key="2">
    <source>
        <dbReference type="Proteomes" id="UP000197290"/>
    </source>
</evidence>
<keyword evidence="2" id="KW-1185">Reference proteome</keyword>
<accession>A0A245ZGN9</accession>
<comment type="caution">
    <text evidence="1">The sequence shown here is derived from an EMBL/GenBank/DDBJ whole genome shotgun (WGS) entry which is preliminary data.</text>
</comment>
<organism evidence="1 2">
    <name type="scientific">Sphingomonas dokdonensis</name>
    <dbReference type="NCBI Taxonomy" id="344880"/>
    <lineage>
        <taxon>Bacteria</taxon>
        <taxon>Pseudomonadati</taxon>
        <taxon>Pseudomonadota</taxon>
        <taxon>Alphaproteobacteria</taxon>
        <taxon>Sphingomonadales</taxon>
        <taxon>Sphingomonadaceae</taxon>
        <taxon>Sphingomonas</taxon>
    </lineage>
</organism>
<evidence type="ECO:0000313" key="1">
    <source>
        <dbReference type="EMBL" id="OWK28909.1"/>
    </source>
</evidence>
<gene>
    <name evidence="1" type="ORF">SPDO_27450</name>
</gene>
<dbReference type="Proteomes" id="UP000197290">
    <property type="component" value="Unassembled WGS sequence"/>
</dbReference>
<protein>
    <submittedName>
        <fullName evidence="1">Uncharacterized protein</fullName>
    </submittedName>
</protein>